<proteinExistence type="predicted"/>
<sequence length="499" mass="55271">MHWRWLVVALTLLSVSCAHSKRAPETELPKYEHVFQKPLAEALAATRQLLEERGYAFEDTEDPNQLVTTWSEPDRAGTRNTTYSRYLVTGIQVAPRQSVVRIFRMTQQTTGNDVEWKKLWWKTYLERWEREASPFAKDVDFDQDDAATKRLSMLRGAQHGTRDLDLEQALTLRLESAPSVEVIAGNVTEEKRPAPVRAPEFYLERWSEEAPVEGPCTTPVRGLPELLHPGLTLLIGEQLGTNEVPDVVGHVVCQAAQSGLAMALGLSIPNTEQARVDRYLASPGAPADQDALLEGRFWTRTYQDGRSSRAVMDLIDRARALRAAGLRVTVVAYDTDMMNGSERDAALAQVWTKRRAAKPDEVQVVLAGNTHTQMQKGTQWDPAFTPMAHLMKEDRSLVVLEMSYAQGTRWGCDLDRNSKLVCGLVGATPAPQVAARAGLSPYIQLRETSVSEGLQGLLYVGQLTPSLPALLGPRMAPPTDPGRAPQAPGRNRPFTGGIF</sequence>
<comment type="caution">
    <text evidence="3">The sequence shown here is derived from an EMBL/GenBank/DDBJ whole genome shotgun (WGS) entry which is preliminary data.</text>
</comment>
<reference evidence="4" key="1">
    <citation type="submission" date="2018-09" db="EMBL/GenBank/DDBJ databases">
        <authorList>
            <person name="Livingstone P.G."/>
            <person name="Whitworth D.E."/>
        </authorList>
    </citation>
    <scope>NUCLEOTIDE SEQUENCE [LARGE SCALE GENOMIC DNA]</scope>
    <source>
        <strain evidence="4">AB050A</strain>
    </source>
</reference>
<feature type="signal peptide" evidence="2">
    <location>
        <begin position="1"/>
        <end position="20"/>
    </location>
</feature>
<feature type="region of interest" description="Disordered" evidence="1">
    <location>
        <begin position="475"/>
        <end position="499"/>
    </location>
</feature>
<keyword evidence="4" id="KW-1185">Reference proteome</keyword>
<dbReference type="Proteomes" id="UP000267003">
    <property type="component" value="Unassembled WGS sequence"/>
</dbReference>
<evidence type="ECO:0000256" key="1">
    <source>
        <dbReference type="SAM" id="MobiDB-lite"/>
    </source>
</evidence>
<evidence type="ECO:0000313" key="4">
    <source>
        <dbReference type="Proteomes" id="UP000267003"/>
    </source>
</evidence>
<dbReference type="AlphaFoldDB" id="A0A3A8PZG0"/>
<accession>A0A3A8PZG0</accession>
<evidence type="ECO:0000256" key="2">
    <source>
        <dbReference type="SAM" id="SignalP"/>
    </source>
</evidence>
<dbReference type="EMBL" id="RAWK01000174">
    <property type="protein sequence ID" value="RKH60180.1"/>
    <property type="molecule type" value="Genomic_DNA"/>
</dbReference>
<dbReference type="OrthoDB" id="5482129at2"/>
<feature type="chain" id="PRO_5017450181" description="Lipoprotein" evidence="2">
    <location>
        <begin position="21"/>
        <end position="499"/>
    </location>
</feature>
<evidence type="ECO:0008006" key="5">
    <source>
        <dbReference type="Google" id="ProtNLM"/>
    </source>
</evidence>
<name>A0A3A8PZG0_9BACT</name>
<organism evidence="3 4">
    <name type="scientific">Corallococcus aberystwythensis</name>
    <dbReference type="NCBI Taxonomy" id="2316722"/>
    <lineage>
        <taxon>Bacteria</taxon>
        <taxon>Pseudomonadati</taxon>
        <taxon>Myxococcota</taxon>
        <taxon>Myxococcia</taxon>
        <taxon>Myxococcales</taxon>
        <taxon>Cystobacterineae</taxon>
        <taxon>Myxococcaceae</taxon>
        <taxon>Corallococcus</taxon>
    </lineage>
</organism>
<protein>
    <recommendedName>
        <fullName evidence="5">Lipoprotein</fullName>
    </recommendedName>
</protein>
<gene>
    <name evidence="3" type="ORF">D7W81_26075</name>
</gene>
<evidence type="ECO:0000313" key="3">
    <source>
        <dbReference type="EMBL" id="RKH60180.1"/>
    </source>
</evidence>
<dbReference type="RefSeq" id="WP_120558102.1">
    <property type="nucleotide sequence ID" value="NZ_RAWK01000174.1"/>
</dbReference>
<dbReference type="PROSITE" id="PS51257">
    <property type="entry name" value="PROKAR_LIPOPROTEIN"/>
    <property type="match status" value="1"/>
</dbReference>
<keyword evidence="2" id="KW-0732">Signal</keyword>